<dbReference type="GO" id="GO:0003677">
    <property type="term" value="F:DNA binding"/>
    <property type="evidence" value="ECO:0007669"/>
    <property type="project" value="InterPro"/>
</dbReference>
<comment type="caution">
    <text evidence="2">The sequence shown here is derived from an EMBL/GenBank/DDBJ whole genome shotgun (WGS) entry which is preliminary data.</text>
</comment>
<dbReference type="Gene3D" id="1.10.260.40">
    <property type="entry name" value="lambda repressor-like DNA-binding domains"/>
    <property type="match status" value="1"/>
</dbReference>
<dbReference type="Pfam" id="PF01381">
    <property type="entry name" value="HTH_3"/>
    <property type="match status" value="1"/>
</dbReference>
<dbReference type="InterPro" id="IPR010982">
    <property type="entry name" value="Lambda_DNA-bd_dom_sf"/>
</dbReference>
<gene>
    <name evidence="2" type="ORF">CQR45_1000</name>
</gene>
<evidence type="ECO:0000313" key="3">
    <source>
        <dbReference type="Proteomes" id="UP000233722"/>
    </source>
</evidence>
<dbReference type="RefSeq" id="WP_101430825.1">
    <property type="nucleotide sequence ID" value="NZ_PCHA01000018.1"/>
</dbReference>
<reference evidence="2 3" key="1">
    <citation type="submission" date="2017-10" db="EMBL/GenBank/DDBJ databases">
        <title>Bifidobacterium genomics.</title>
        <authorList>
            <person name="Lugli G.A."/>
            <person name="Milani C."/>
            <person name="Mancabelli L."/>
        </authorList>
    </citation>
    <scope>NUCLEOTIDE SEQUENCE [LARGE SCALE GENOMIC DNA]</scope>
    <source>
        <strain evidence="2 3">1747B</strain>
    </source>
</reference>
<dbReference type="PROSITE" id="PS50943">
    <property type="entry name" value="HTH_CROC1"/>
    <property type="match status" value="1"/>
</dbReference>
<sequence>MADMTKADLRALRETVGLSQQQLADLANVSREAIKRWENDSYDWQAHPDVWALLYGLRDRQREAVDAALDFADTMPDDDPRETVISYYRSQAQYDSCHPDGGLYTVANATARAIGMALELDDLPVRYEYPHAVQD</sequence>
<dbReference type="InterPro" id="IPR001387">
    <property type="entry name" value="Cro/C1-type_HTH"/>
</dbReference>
<feature type="domain" description="HTH cro/C1-type" evidence="1">
    <location>
        <begin position="9"/>
        <end position="42"/>
    </location>
</feature>
<dbReference type="EMBL" id="PCHA01000018">
    <property type="protein sequence ID" value="PKU95356.1"/>
    <property type="molecule type" value="Genomic_DNA"/>
</dbReference>
<name>A0A2N3QTM8_9BIFI</name>
<accession>A0A2N3QTM8</accession>
<dbReference type="AlphaFoldDB" id="A0A2N3QTM8"/>
<dbReference type="Proteomes" id="UP000233722">
    <property type="component" value="Unassembled WGS sequence"/>
</dbReference>
<dbReference type="SUPFAM" id="SSF47413">
    <property type="entry name" value="lambda repressor-like DNA-binding domains"/>
    <property type="match status" value="1"/>
</dbReference>
<proteinExistence type="predicted"/>
<evidence type="ECO:0000313" key="2">
    <source>
        <dbReference type="EMBL" id="PKU95356.1"/>
    </source>
</evidence>
<dbReference type="CDD" id="cd00093">
    <property type="entry name" value="HTH_XRE"/>
    <property type="match status" value="1"/>
</dbReference>
<protein>
    <recommendedName>
        <fullName evidence="1">HTH cro/C1-type domain-containing protein</fullName>
    </recommendedName>
</protein>
<dbReference type="SMART" id="SM00530">
    <property type="entry name" value="HTH_XRE"/>
    <property type="match status" value="1"/>
</dbReference>
<organism evidence="2 3">
    <name type="scientific">Bifidobacterium pseudolongum subsp. globosum</name>
    <dbReference type="NCBI Taxonomy" id="1690"/>
    <lineage>
        <taxon>Bacteria</taxon>
        <taxon>Bacillati</taxon>
        <taxon>Actinomycetota</taxon>
        <taxon>Actinomycetes</taxon>
        <taxon>Bifidobacteriales</taxon>
        <taxon>Bifidobacteriaceae</taxon>
        <taxon>Bifidobacterium</taxon>
    </lineage>
</organism>
<evidence type="ECO:0000259" key="1">
    <source>
        <dbReference type="PROSITE" id="PS50943"/>
    </source>
</evidence>